<name>A0A2D3V128_9PEZI</name>
<dbReference type="GeneID" id="35603887"/>
<evidence type="ECO:0000313" key="2">
    <source>
        <dbReference type="EMBL" id="CZT23096.1"/>
    </source>
</evidence>
<reference evidence="2 3" key="1">
    <citation type="submission" date="2016-03" db="EMBL/GenBank/DDBJ databases">
        <authorList>
            <person name="Ploux O."/>
        </authorList>
    </citation>
    <scope>NUCLEOTIDE SEQUENCE [LARGE SCALE GENOMIC DNA]</scope>
    <source>
        <strain evidence="2 3">URUG2</strain>
    </source>
</reference>
<gene>
    <name evidence="2" type="ORF">RCC_08806</name>
</gene>
<evidence type="ECO:0000313" key="3">
    <source>
        <dbReference type="Proteomes" id="UP000225277"/>
    </source>
</evidence>
<dbReference type="EMBL" id="FJUY01000015">
    <property type="protein sequence ID" value="CZT23096.1"/>
    <property type="molecule type" value="Genomic_DNA"/>
</dbReference>
<accession>A0A2D3V128</accession>
<feature type="region of interest" description="Disordered" evidence="1">
    <location>
        <begin position="1"/>
        <end position="33"/>
    </location>
</feature>
<dbReference type="AlphaFoldDB" id="A0A2D3V128"/>
<evidence type="ECO:0000256" key="1">
    <source>
        <dbReference type="SAM" id="MobiDB-lite"/>
    </source>
</evidence>
<dbReference type="RefSeq" id="XP_023629820.1">
    <property type="nucleotide sequence ID" value="XM_023774052.1"/>
</dbReference>
<organism evidence="2 3">
    <name type="scientific">Ramularia collo-cygni</name>
    <dbReference type="NCBI Taxonomy" id="112498"/>
    <lineage>
        <taxon>Eukaryota</taxon>
        <taxon>Fungi</taxon>
        <taxon>Dikarya</taxon>
        <taxon>Ascomycota</taxon>
        <taxon>Pezizomycotina</taxon>
        <taxon>Dothideomycetes</taxon>
        <taxon>Dothideomycetidae</taxon>
        <taxon>Mycosphaerellales</taxon>
        <taxon>Mycosphaerellaceae</taxon>
        <taxon>Ramularia</taxon>
    </lineage>
</organism>
<proteinExistence type="predicted"/>
<sequence>MVSATRKRRADDALMSQAKREMPSASSSHSASSSLAIEPVAAADAERLRRKLANHGTRLIRLPPEMRNRLYSLLLPESKDVILRYPVKSGGGNLPNTPILQVCQALREEVASAYFKGTSLVVMPNPGMNPFPWIPKSLETIPSMPARYCTTIHVTTRVSIPQHLHYNCRARTMVDKVSWSTPATNVVLDTTATNIVLTFSLNSNNAYRVFTDFINPRDFVAGNGSLPQVRQDKFDDMWEFASVQIEAFEEKMKVVLMGRDIQRDAEGAFIMVFDYPEDRDEWRTKAGVML</sequence>
<dbReference type="Proteomes" id="UP000225277">
    <property type="component" value="Unassembled WGS sequence"/>
</dbReference>
<dbReference type="OrthoDB" id="62952at2759"/>
<feature type="compositionally biased region" description="Low complexity" evidence="1">
    <location>
        <begin position="24"/>
        <end position="33"/>
    </location>
</feature>
<keyword evidence="3" id="KW-1185">Reference proteome</keyword>
<protein>
    <submittedName>
        <fullName evidence="2">Uncharacterized protein</fullName>
    </submittedName>
</protein>